<name>A0ABV4U2F5_9BACT</name>
<dbReference type="Proteomes" id="UP001575105">
    <property type="component" value="Unassembled WGS sequence"/>
</dbReference>
<proteinExistence type="predicted"/>
<organism evidence="2 3">
    <name type="scientific">Natronomicrosphaera hydrolytica</name>
    <dbReference type="NCBI Taxonomy" id="3242702"/>
    <lineage>
        <taxon>Bacteria</taxon>
        <taxon>Pseudomonadati</taxon>
        <taxon>Planctomycetota</taxon>
        <taxon>Phycisphaerae</taxon>
        <taxon>Phycisphaerales</taxon>
        <taxon>Phycisphaeraceae</taxon>
        <taxon>Natronomicrosphaera</taxon>
    </lineage>
</organism>
<comment type="caution">
    <text evidence="2">The sequence shown here is derived from an EMBL/GenBank/DDBJ whole genome shotgun (WGS) entry which is preliminary data.</text>
</comment>
<evidence type="ECO:0000313" key="3">
    <source>
        <dbReference type="Proteomes" id="UP001575105"/>
    </source>
</evidence>
<dbReference type="Pfam" id="PF04734">
    <property type="entry name" value="Ceramidase_alk"/>
    <property type="match status" value="1"/>
</dbReference>
<dbReference type="EMBL" id="JBGUBD010000003">
    <property type="protein sequence ID" value="MFA9477766.1"/>
    <property type="molecule type" value="Genomic_DNA"/>
</dbReference>
<protein>
    <submittedName>
        <fullName evidence="2">Neutral/alkaline non-lysosomal ceramidase N-terminal domain-containing protein</fullName>
    </submittedName>
</protein>
<sequence>MAQLRAGAAELDITPWLGIAIAGYFIPRKAEDIHDPLRAKALVLDDGRTRLAMVVLDLLGLGRADVQAIRAQVAEATDIAADCVMVTCTHTHTGPAVRQPGEPEREDAYVQWMIRRAADAVRIAELRLQPARLATGRGELHGVCFCRRWRMRDGSVRMNPEPGDPDIVEPTSPVDPTVGLLYVEDSAGQPLAVLAQYGLHFVGTDNGRHISADYFGHFADAIRRILGPACQPMLMNGTSGQVNNLNPLNPNRLRGHQQGKRVAAALAAEVVRIIATITPTAEATLASATEHIALPRKRVTADDVELAEKIIAQSETNPMEGRFSYVVGQPIPANLVVERYAKGCRKLYELDGQPIEAEVQAFRIGDSGWVALPGEIFVEIGLAIKDQSPLSQTFVIGLANDYLGYIPTDHALQHEGGYETWATPRNAVGVGAETILCRAADRVLAQVTAPTSATA</sequence>
<dbReference type="RefSeq" id="WP_425344691.1">
    <property type="nucleotide sequence ID" value="NZ_JBGUBD010000003.1"/>
</dbReference>
<keyword evidence="3" id="KW-1185">Reference proteome</keyword>
<evidence type="ECO:0000313" key="2">
    <source>
        <dbReference type="EMBL" id="MFA9477766.1"/>
    </source>
</evidence>
<evidence type="ECO:0000259" key="1">
    <source>
        <dbReference type="Pfam" id="PF04734"/>
    </source>
</evidence>
<accession>A0ABV4U2F5</accession>
<reference evidence="2 3" key="1">
    <citation type="submission" date="2024-08" db="EMBL/GenBank/DDBJ databases">
        <title>Whole-genome sequencing of halo(alkali)philic microorganisms from hypersaline lakes.</title>
        <authorList>
            <person name="Sorokin D.Y."/>
            <person name="Merkel A.Y."/>
            <person name="Messina E."/>
            <person name="Yakimov M."/>
        </authorList>
    </citation>
    <scope>NUCLEOTIDE SEQUENCE [LARGE SCALE GENOMIC DNA]</scope>
    <source>
        <strain evidence="2 3">AB-hyl4</strain>
    </source>
</reference>
<gene>
    <name evidence="2" type="ORF">ACERK3_05595</name>
</gene>
<feature type="domain" description="Neutral/alkaline non-lysosomal ceramidase N-terminal" evidence="1">
    <location>
        <begin position="6"/>
        <end position="217"/>
    </location>
</feature>
<dbReference type="InterPro" id="IPR031329">
    <property type="entry name" value="NEUT/ALK_ceramidase_N"/>
</dbReference>